<name>A0A1M5R7I9_9BACT</name>
<dbReference type="InterPro" id="IPR011059">
    <property type="entry name" value="Metal-dep_hydrolase_composite"/>
</dbReference>
<dbReference type="OrthoDB" id="9807210at2"/>
<dbReference type="Pfam" id="PF01979">
    <property type="entry name" value="Amidohydro_1"/>
    <property type="match status" value="1"/>
</dbReference>
<dbReference type="Proteomes" id="UP000242592">
    <property type="component" value="Unassembled WGS sequence"/>
</dbReference>
<evidence type="ECO:0000256" key="1">
    <source>
        <dbReference type="ARBA" id="ARBA00022801"/>
    </source>
</evidence>
<dbReference type="InterPro" id="IPR032466">
    <property type="entry name" value="Metal_Hydrolase"/>
</dbReference>
<dbReference type="CDD" id="cd01298">
    <property type="entry name" value="ATZ_TRZ_like"/>
    <property type="match status" value="1"/>
</dbReference>
<dbReference type="PANTHER" id="PTHR43794">
    <property type="entry name" value="AMINOHYDROLASE SSNA-RELATED"/>
    <property type="match status" value="1"/>
</dbReference>
<protein>
    <submittedName>
        <fullName evidence="3">5-methylthioadenosine/S-adenosylhomocysteine deaminase</fullName>
    </submittedName>
</protein>
<sequence length="411" mass="46506">MILKNALVLKDYSAKPERLDIKISNGKIKEIGVNIFDDIEIVDLTDKLVIPGLINTHTHVAMSIFRGIAEDLPFNDWLFKTIEPLEKKLNDEIVYWATLISLMEMASHGITAFCDMYMFENSVAKAVADFGIKAVLTRGLVDINGEDNGRLFENLKLYEKWNNFDSRIFVGLGPHAPYSCSTKYLKEIAKISKDNNLLVTMHLFENSWEKEKFNLKEILDTGIADNHLLAVHCVYVDDKDIELLKSHNVYISHNPSSNLKLGNGIAPITKMLKNNLNISFGTDGAASNNSLDVLFEARLSTLLQKKNNPENMKVDEVIKMLTLNGYKALKLEGGEIKEGAYADLTIFDLDNPSFMPIENIKNHIIHSSPKIYATMVNGKFIYFDGKFPTIDKKEVYKKFLISYKKVIGIEN</sequence>
<gene>
    <name evidence="3" type="ORF">SAMN02745199_0362</name>
</gene>
<keyword evidence="1" id="KW-0378">Hydrolase</keyword>
<evidence type="ECO:0000313" key="3">
    <source>
        <dbReference type="EMBL" id="SHH21833.1"/>
    </source>
</evidence>
<dbReference type="InterPro" id="IPR050287">
    <property type="entry name" value="MTA/SAH_deaminase"/>
</dbReference>
<dbReference type="Gene3D" id="3.20.20.140">
    <property type="entry name" value="Metal-dependent hydrolases"/>
    <property type="match status" value="1"/>
</dbReference>
<dbReference type="InterPro" id="IPR006680">
    <property type="entry name" value="Amidohydro-rel"/>
</dbReference>
<proteinExistence type="predicted"/>
<feature type="domain" description="Amidohydrolase-related" evidence="2">
    <location>
        <begin position="48"/>
        <end position="380"/>
    </location>
</feature>
<dbReference type="RefSeq" id="WP_073071494.1">
    <property type="nucleotide sequence ID" value="NZ_FQXN01000001.1"/>
</dbReference>
<dbReference type="Gene3D" id="2.30.40.10">
    <property type="entry name" value="Urease, subunit C, domain 1"/>
    <property type="match status" value="1"/>
</dbReference>
<reference evidence="4" key="1">
    <citation type="submission" date="2016-11" db="EMBL/GenBank/DDBJ databases">
        <authorList>
            <person name="Varghese N."/>
            <person name="Submissions S."/>
        </authorList>
    </citation>
    <scope>NUCLEOTIDE SEQUENCE [LARGE SCALE GENOMIC DNA]</scope>
    <source>
        <strain evidence="4">DSM 15807</strain>
    </source>
</reference>
<accession>A0A1M5R7I9</accession>
<dbReference type="SUPFAM" id="SSF51338">
    <property type="entry name" value="Composite domain of metallo-dependent hydrolases"/>
    <property type="match status" value="1"/>
</dbReference>
<dbReference type="SUPFAM" id="SSF51556">
    <property type="entry name" value="Metallo-dependent hydrolases"/>
    <property type="match status" value="1"/>
</dbReference>
<dbReference type="PANTHER" id="PTHR43794:SF11">
    <property type="entry name" value="AMIDOHYDROLASE-RELATED DOMAIN-CONTAINING PROTEIN"/>
    <property type="match status" value="1"/>
</dbReference>
<keyword evidence="4" id="KW-1185">Reference proteome</keyword>
<evidence type="ECO:0000313" key="4">
    <source>
        <dbReference type="Proteomes" id="UP000242592"/>
    </source>
</evidence>
<evidence type="ECO:0000259" key="2">
    <source>
        <dbReference type="Pfam" id="PF01979"/>
    </source>
</evidence>
<organism evidence="3 4">
    <name type="scientific">Thermosipho atlanticus DSM 15807</name>
    <dbReference type="NCBI Taxonomy" id="1123380"/>
    <lineage>
        <taxon>Bacteria</taxon>
        <taxon>Thermotogati</taxon>
        <taxon>Thermotogota</taxon>
        <taxon>Thermotogae</taxon>
        <taxon>Thermotogales</taxon>
        <taxon>Fervidobacteriaceae</taxon>
        <taxon>Thermosipho</taxon>
    </lineage>
</organism>
<dbReference type="AlphaFoldDB" id="A0A1M5R7I9"/>
<dbReference type="GO" id="GO:0016810">
    <property type="term" value="F:hydrolase activity, acting on carbon-nitrogen (but not peptide) bonds"/>
    <property type="evidence" value="ECO:0007669"/>
    <property type="project" value="InterPro"/>
</dbReference>
<dbReference type="STRING" id="1123380.SAMN02745199_0362"/>
<dbReference type="EMBL" id="FQXN01000001">
    <property type="protein sequence ID" value="SHH21833.1"/>
    <property type="molecule type" value="Genomic_DNA"/>
</dbReference>